<proteinExistence type="predicted"/>
<dbReference type="AlphaFoldDB" id="A0A6N3B1T4"/>
<organism evidence="1">
    <name type="scientific">Clostridium paraputrificum</name>
    <dbReference type="NCBI Taxonomy" id="29363"/>
    <lineage>
        <taxon>Bacteria</taxon>
        <taxon>Bacillati</taxon>
        <taxon>Bacillota</taxon>
        <taxon>Clostridia</taxon>
        <taxon>Eubacteriales</taxon>
        <taxon>Clostridiaceae</taxon>
        <taxon>Clostridium</taxon>
    </lineage>
</organism>
<evidence type="ECO:0008006" key="2">
    <source>
        <dbReference type="Google" id="ProtNLM"/>
    </source>
</evidence>
<dbReference type="EMBL" id="CACRTV010000033">
    <property type="protein sequence ID" value="VYT98765.1"/>
    <property type="molecule type" value="Genomic_DNA"/>
</dbReference>
<dbReference type="SUPFAM" id="SSF89372">
    <property type="entry name" value="Fucose-specific lectin"/>
    <property type="match status" value="1"/>
</dbReference>
<dbReference type="RefSeq" id="WP_156560091.1">
    <property type="nucleotide sequence ID" value="NZ_CACRTV010000033.1"/>
</dbReference>
<evidence type="ECO:0000313" key="1">
    <source>
        <dbReference type="EMBL" id="VYT98765.1"/>
    </source>
</evidence>
<protein>
    <recommendedName>
        <fullName evidence="2">Sialidase domain-containing protein</fullName>
    </recommendedName>
</protein>
<reference evidence="1" key="1">
    <citation type="submission" date="2019-11" db="EMBL/GenBank/DDBJ databases">
        <authorList>
            <person name="Feng L."/>
        </authorList>
    </citation>
    <scope>NUCLEOTIDE SEQUENCE</scope>
    <source>
        <strain evidence="1">CParaputrificumLFYP93</strain>
    </source>
</reference>
<gene>
    <name evidence="1" type="ORF">CPLFYP93_01096</name>
</gene>
<sequence>MSFERKFNTLLGKSDNSLYELYYDNGIELYIYDKDSKLKYKKKFVTGNYNFSNTFFDVDNKDSVYGVIYTKDNTLLYTYINQEHIYKSTLLKIDNPNFKITFPYIKKIDNKIHLFYYLVDTTRSDECTLIHYYYNGDKWVKSEIDKIKYFILSNFVITFNDNNPTIFYLNDNKGYEEVFIARFNEKTSSWNSSIQGTNTGKTKVYLSAIESPKNYYHIVFSENNSDRYHCAYYSGELADNKFIRKDYIIIQDAVACEFPHILKSNNELYIQWLEFSELFTSFSEDNGSTWSSPKFFFNDTDDSIIRYDYKSNPKKNLQLDVSYIFSYKTSHCSLGIPSNLLSDEGVNNK</sequence>
<name>A0A6N3B1T4_9CLOT</name>
<accession>A0A6N3B1T4</accession>